<name>A0ABT6YE44_9BACT</name>
<dbReference type="EMBL" id="JASHIF010000019">
    <property type="protein sequence ID" value="MDI9861388.1"/>
    <property type="molecule type" value="Genomic_DNA"/>
</dbReference>
<accession>A0ABT6YE44</accession>
<keyword evidence="3" id="KW-1185">Reference proteome</keyword>
<evidence type="ECO:0000256" key="1">
    <source>
        <dbReference type="SAM" id="Phobius"/>
    </source>
</evidence>
<sequence length="157" mass="18164">MNITDEEIFDILDGIASEELLQRHERLLQEDEEYQLLFKEYAATHVLLEDLPMEKTAVNFTDKLIDQWELAQEPEVVLKPKSHLHLYFLAVMCTLIVLVVALSSGMPSVQSVKVPLDFSVLTNMIHQKELINFLLMANALLAVFILDKKVFKPYFRM</sequence>
<feature type="transmembrane region" description="Helical" evidence="1">
    <location>
        <begin position="86"/>
        <end position="110"/>
    </location>
</feature>
<reference evidence="2 3" key="1">
    <citation type="submission" date="2023-05" db="EMBL/GenBank/DDBJ databases">
        <title>Novel species of genus Flectobacillus isolated from stream in China.</title>
        <authorList>
            <person name="Lu H."/>
        </authorList>
    </citation>
    <scope>NUCLEOTIDE SEQUENCE [LARGE SCALE GENOMIC DNA]</scope>
    <source>
        <strain evidence="2 3">KCTC 42575</strain>
    </source>
</reference>
<evidence type="ECO:0000313" key="3">
    <source>
        <dbReference type="Proteomes" id="UP001236507"/>
    </source>
</evidence>
<protein>
    <submittedName>
        <fullName evidence="2">Uncharacterized protein</fullName>
    </submittedName>
</protein>
<keyword evidence="1" id="KW-1133">Transmembrane helix</keyword>
<keyword evidence="1" id="KW-0812">Transmembrane</keyword>
<comment type="caution">
    <text evidence="2">The sequence shown here is derived from an EMBL/GenBank/DDBJ whole genome shotgun (WGS) entry which is preliminary data.</text>
</comment>
<feature type="transmembrane region" description="Helical" evidence="1">
    <location>
        <begin position="130"/>
        <end position="147"/>
    </location>
</feature>
<dbReference type="RefSeq" id="WP_283345814.1">
    <property type="nucleotide sequence ID" value="NZ_JASHIF010000019.1"/>
</dbReference>
<proteinExistence type="predicted"/>
<organism evidence="2 3">
    <name type="scientific">Flectobacillus roseus</name>
    <dbReference type="NCBI Taxonomy" id="502259"/>
    <lineage>
        <taxon>Bacteria</taxon>
        <taxon>Pseudomonadati</taxon>
        <taxon>Bacteroidota</taxon>
        <taxon>Cytophagia</taxon>
        <taxon>Cytophagales</taxon>
        <taxon>Flectobacillaceae</taxon>
        <taxon>Flectobacillus</taxon>
    </lineage>
</organism>
<keyword evidence="1" id="KW-0472">Membrane</keyword>
<dbReference type="Proteomes" id="UP001236507">
    <property type="component" value="Unassembled WGS sequence"/>
</dbReference>
<gene>
    <name evidence="2" type="ORF">QM524_19365</name>
</gene>
<evidence type="ECO:0000313" key="2">
    <source>
        <dbReference type="EMBL" id="MDI9861388.1"/>
    </source>
</evidence>